<feature type="compositionally biased region" description="Low complexity" evidence="1">
    <location>
        <begin position="52"/>
        <end position="65"/>
    </location>
</feature>
<evidence type="ECO:0000256" key="2">
    <source>
        <dbReference type="SAM" id="Phobius"/>
    </source>
</evidence>
<evidence type="ECO:0000259" key="3">
    <source>
        <dbReference type="Pfam" id="PF13240"/>
    </source>
</evidence>
<dbReference type="Pfam" id="PF13240">
    <property type="entry name" value="Zn_Ribbon_1"/>
    <property type="match status" value="1"/>
</dbReference>
<dbReference type="InterPro" id="IPR026870">
    <property type="entry name" value="Zinc_ribbon_dom"/>
</dbReference>
<accession>A0A6N3BYQ8</accession>
<feature type="region of interest" description="Disordered" evidence="1">
    <location>
        <begin position="377"/>
        <end position="419"/>
    </location>
</feature>
<sequence length="496" mass="53018">MYCASCGAKIKDGARYCSACGKPLDVDDAPANAQQPLPSGIPKAPADRKATSDPAASRAESASPAPSEHMSFAAFMMQRRQIGRFAVPTFVTILAAIIFTAGVAYALVKAYEAFVLPQLQQQEQPAAVENKSSKKKVAAANKKAHEAYEGVVARYEDFVSYCEQKGAGTANYDDWALGRGDDSGLGQIFVYDSQNAPGFLNYYFAFDDLNGDGIDELLIGPVDAQNDISAIVGAYCFVDGKAVSVMPSSEMVEGSSNMTNRYDGFIAQGESQVITVCKDGIVKFTCSQDCNQADFYISLTAKGPEVVDAVQIQNKEFDRQNGAYLVRTVEDGGKPQETMVQGREEACKILDEIAGEHPEADIEKPSASSDMWKAFKGAEPSESSLKDGSGTADDRTGASQAPSEAASDSGDDGEAAAGDDGVIADMDAFIANAKRELIVPDDASITYKVADRPSYWEGAATYVWYVEFYKDGKVVASAECGSEGYPCRSIMAYHES</sequence>
<feature type="region of interest" description="Disordered" evidence="1">
    <location>
        <begin position="28"/>
        <end position="65"/>
    </location>
</feature>
<feature type="transmembrane region" description="Helical" evidence="2">
    <location>
        <begin position="85"/>
        <end position="108"/>
    </location>
</feature>
<keyword evidence="2" id="KW-1133">Transmembrane helix</keyword>
<name>A0A6N3BYQ8_9ACTN</name>
<keyword evidence="2" id="KW-0812">Transmembrane</keyword>
<dbReference type="RefSeq" id="WP_156599421.1">
    <property type="nucleotide sequence ID" value="NZ_CACRTW010000021.1"/>
</dbReference>
<gene>
    <name evidence="4" type="ORF">CALFYP39_01397</name>
</gene>
<dbReference type="AlphaFoldDB" id="A0A6N3BYQ8"/>
<keyword evidence="2" id="KW-0472">Membrane</keyword>
<protein>
    <recommendedName>
        <fullName evidence="3">Zinc-ribbon domain-containing protein</fullName>
    </recommendedName>
</protein>
<evidence type="ECO:0000256" key="1">
    <source>
        <dbReference type="SAM" id="MobiDB-lite"/>
    </source>
</evidence>
<reference evidence="4" key="1">
    <citation type="submission" date="2019-11" db="EMBL/GenBank/DDBJ databases">
        <authorList>
            <person name="Feng L."/>
        </authorList>
    </citation>
    <scope>NUCLEOTIDE SEQUENCE</scope>
    <source>
        <strain evidence="4">CaerofaciensLFYP39</strain>
    </source>
</reference>
<dbReference type="EMBL" id="CACRTW010000021">
    <property type="protein sequence ID" value="VYU08932.1"/>
    <property type="molecule type" value="Genomic_DNA"/>
</dbReference>
<evidence type="ECO:0000313" key="4">
    <source>
        <dbReference type="EMBL" id="VYU08932.1"/>
    </source>
</evidence>
<proteinExistence type="predicted"/>
<feature type="domain" description="Zinc-ribbon" evidence="3">
    <location>
        <begin position="2"/>
        <end position="24"/>
    </location>
</feature>
<organism evidence="4">
    <name type="scientific">Collinsella aerofaciens</name>
    <dbReference type="NCBI Taxonomy" id="74426"/>
    <lineage>
        <taxon>Bacteria</taxon>
        <taxon>Bacillati</taxon>
        <taxon>Actinomycetota</taxon>
        <taxon>Coriobacteriia</taxon>
        <taxon>Coriobacteriales</taxon>
        <taxon>Coriobacteriaceae</taxon>
        <taxon>Collinsella</taxon>
    </lineage>
</organism>